<evidence type="ECO:0000259" key="1">
    <source>
        <dbReference type="Pfam" id="PF01764"/>
    </source>
</evidence>
<dbReference type="Pfam" id="PF01764">
    <property type="entry name" value="Lipase_3"/>
    <property type="match status" value="1"/>
</dbReference>
<reference evidence="3" key="1">
    <citation type="submission" date="2010-08" db="EMBL/GenBank/DDBJ databases">
        <authorList>
            <consortium name="Caenorhabditis japonica Sequencing Consortium"/>
            <person name="Wilson R.K."/>
        </authorList>
    </citation>
    <scope>NUCLEOTIDE SEQUENCE [LARGE SCALE GENOMIC DNA]</scope>
    <source>
        <strain evidence="3">DF5081</strain>
    </source>
</reference>
<dbReference type="Gene3D" id="3.40.50.1820">
    <property type="entry name" value="alpha/beta hydrolase"/>
    <property type="match status" value="1"/>
</dbReference>
<name>A0A8R1IUE9_CAEJA</name>
<dbReference type="SUPFAM" id="SSF53474">
    <property type="entry name" value="alpha/beta-Hydrolases"/>
    <property type="match status" value="1"/>
</dbReference>
<dbReference type="InterPro" id="IPR002921">
    <property type="entry name" value="Fungal_lipase-type"/>
</dbReference>
<organism evidence="2 3">
    <name type="scientific">Caenorhabditis japonica</name>
    <dbReference type="NCBI Taxonomy" id="281687"/>
    <lineage>
        <taxon>Eukaryota</taxon>
        <taxon>Metazoa</taxon>
        <taxon>Ecdysozoa</taxon>
        <taxon>Nematoda</taxon>
        <taxon>Chromadorea</taxon>
        <taxon>Rhabditida</taxon>
        <taxon>Rhabditina</taxon>
        <taxon>Rhabditomorpha</taxon>
        <taxon>Rhabditoidea</taxon>
        <taxon>Rhabditidae</taxon>
        <taxon>Peloderinae</taxon>
        <taxon>Caenorhabditis</taxon>
    </lineage>
</organism>
<dbReference type="CDD" id="cd00519">
    <property type="entry name" value="Lipase_3"/>
    <property type="match status" value="1"/>
</dbReference>
<dbReference type="Proteomes" id="UP000005237">
    <property type="component" value="Unassembled WGS sequence"/>
</dbReference>
<dbReference type="PANTHER" id="PTHR45908:SF13">
    <property type="entry name" value="FUNGAL LIPASE-LIKE DOMAIN-CONTAINING PROTEIN"/>
    <property type="match status" value="1"/>
</dbReference>
<dbReference type="GO" id="GO:0006629">
    <property type="term" value="P:lipid metabolic process"/>
    <property type="evidence" value="ECO:0007669"/>
    <property type="project" value="InterPro"/>
</dbReference>
<evidence type="ECO:0000313" key="2">
    <source>
        <dbReference type="EnsemblMetazoa" id="CJA38296b.1"/>
    </source>
</evidence>
<keyword evidence="3" id="KW-1185">Reference proteome</keyword>
<protein>
    <submittedName>
        <fullName evidence="2">Lipase_3 domain-containing protein</fullName>
    </submittedName>
</protein>
<accession>A0A8R1IUE9</accession>
<evidence type="ECO:0000313" key="3">
    <source>
        <dbReference type="Proteomes" id="UP000005237"/>
    </source>
</evidence>
<feature type="domain" description="Fungal lipase-type" evidence="1">
    <location>
        <begin position="126"/>
        <end position="263"/>
    </location>
</feature>
<dbReference type="PANTHER" id="PTHR45908">
    <property type="entry name" value="PROTEIN CBG11750-RELATED"/>
    <property type="match status" value="1"/>
</dbReference>
<dbReference type="EnsemblMetazoa" id="CJA38296b.1">
    <property type="protein sequence ID" value="CJA38296b.1"/>
    <property type="gene ID" value="WBGene00214143"/>
</dbReference>
<reference evidence="2" key="2">
    <citation type="submission" date="2022-06" db="UniProtKB">
        <authorList>
            <consortium name="EnsemblMetazoa"/>
        </authorList>
    </citation>
    <scope>IDENTIFICATION</scope>
    <source>
        <strain evidence="2">DF5081</strain>
    </source>
</reference>
<proteinExistence type="predicted"/>
<sequence length="331" mass="37651">MINMNAPCSSDNRNSTPLITPRFSTTQCSFNASSNMKMAKINRLFLFFVALFFLGTVEAKYSDAWVRQRFPTIFAATEAPDPARCLEKLFRSYEIKKHVQVPCDELGALDTCSGLSFASHDDKAIVLVFRGTKGTIQLLVESEELVYRNKTQWYGGGQVGFYFARAFNVVWNNGMKDDFNTLRSKYPGYEIWVGGHSLGGSMAALASNYLVANQLVKSSKIKLVTFGEPRTGNKEFADQHDALVPFSYRVIHRKDIVPHLPLDGMDGFHHHRNEIWYNNDMSTPDFVECDEQEGRNCSDAELDWLIKDHHRYFGVYMYYYGARNCTGDPAN</sequence>
<dbReference type="AlphaFoldDB" id="A0A8R1IUE9"/>
<dbReference type="InterPro" id="IPR029058">
    <property type="entry name" value="AB_hydrolase_fold"/>
</dbReference>